<dbReference type="RefSeq" id="WP_201802456.1">
    <property type="nucleotide sequence ID" value="NZ_JAERRI010000004.1"/>
</dbReference>
<gene>
    <name evidence="2" type="ORF">JK360_08905</name>
</gene>
<evidence type="ECO:0000313" key="2">
    <source>
        <dbReference type="EMBL" id="MBL1089517.1"/>
    </source>
</evidence>
<feature type="compositionally biased region" description="Low complexity" evidence="1">
    <location>
        <begin position="14"/>
        <end position="48"/>
    </location>
</feature>
<evidence type="ECO:0000313" key="3">
    <source>
        <dbReference type="Proteomes" id="UP000629371"/>
    </source>
</evidence>
<comment type="caution">
    <text evidence="2">The sequence shown here is derived from an EMBL/GenBank/DDBJ whole genome shotgun (WGS) entry which is preliminary data.</text>
</comment>
<reference evidence="2 3" key="1">
    <citation type="submission" date="2021-01" db="EMBL/GenBank/DDBJ databases">
        <title>WGS of actinomycetes isolated from Thailand.</title>
        <authorList>
            <person name="Thawai C."/>
        </authorList>
    </citation>
    <scope>NUCLEOTIDE SEQUENCE [LARGE SCALE GENOMIC DNA]</scope>
    <source>
        <strain evidence="2 3">CH9-7</strain>
    </source>
</reference>
<accession>A0ABS1MP61</accession>
<feature type="region of interest" description="Disordered" evidence="1">
    <location>
        <begin position="14"/>
        <end position="53"/>
    </location>
</feature>
<evidence type="ECO:0000256" key="1">
    <source>
        <dbReference type="SAM" id="MobiDB-lite"/>
    </source>
</evidence>
<dbReference type="EMBL" id="JAERRI010000004">
    <property type="protein sequence ID" value="MBL1089517.1"/>
    <property type="molecule type" value="Genomic_DNA"/>
</dbReference>
<protein>
    <submittedName>
        <fullName evidence="2">Uncharacterized protein</fullName>
    </submittedName>
</protein>
<dbReference type="Proteomes" id="UP000629371">
    <property type="component" value="Unassembled WGS sequence"/>
</dbReference>
<sequence>MVIHPVPRRAAAVPGAPCAGLPPVLTGRTTGPAGRGSSAAARHSAPAGGPFPYPRALPRTVEAVLR</sequence>
<name>A0ABS1MP61_9ACTN</name>
<organism evidence="2 3">
    <name type="scientific">Streptomyces siderophoricus</name>
    <dbReference type="NCBI Taxonomy" id="2802281"/>
    <lineage>
        <taxon>Bacteria</taxon>
        <taxon>Bacillati</taxon>
        <taxon>Actinomycetota</taxon>
        <taxon>Actinomycetes</taxon>
        <taxon>Kitasatosporales</taxon>
        <taxon>Streptomycetaceae</taxon>
        <taxon>Streptomyces</taxon>
    </lineage>
</organism>
<keyword evidence="3" id="KW-1185">Reference proteome</keyword>
<proteinExistence type="predicted"/>